<evidence type="ECO:0000259" key="1">
    <source>
        <dbReference type="PROSITE" id="PS50112"/>
    </source>
</evidence>
<dbReference type="NCBIfam" id="TIGR00254">
    <property type="entry name" value="GGDEF"/>
    <property type="match status" value="1"/>
</dbReference>
<dbReference type="RefSeq" id="WP_034225801.1">
    <property type="nucleotide sequence ID" value="NZ_AXCW01000089.1"/>
</dbReference>
<evidence type="ECO:0000313" key="4">
    <source>
        <dbReference type="EMBL" id="EYR63499.1"/>
    </source>
</evidence>
<organism evidence="4 5">
    <name type="scientific">Actinotalea ferrariae CF5-4</name>
    <dbReference type="NCBI Taxonomy" id="948458"/>
    <lineage>
        <taxon>Bacteria</taxon>
        <taxon>Bacillati</taxon>
        <taxon>Actinomycetota</taxon>
        <taxon>Actinomycetes</taxon>
        <taxon>Micrococcales</taxon>
        <taxon>Cellulomonadaceae</taxon>
        <taxon>Actinotalea</taxon>
    </lineage>
</organism>
<dbReference type="PANTHER" id="PTHR46663">
    <property type="entry name" value="DIGUANYLATE CYCLASE DGCT-RELATED"/>
    <property type="match status" value="1"/>
</dbReference>
<feature type="domain" description="PAS" evidence="1">
    <location>
        <begin position="10"/>
        <end position="48"/>
    </location>
</feature>
<reference evidence="4 5" key="1">
    <citation type="submission" date="2014-01" db="EMBL/GenBank/DDBJ databases">
        <title>Actinotalea ferrariae CF5-4.</title>
        <authorList>
            <person name="Chen F."/>
            <person name="Li Y."/>
            <person name="Wang G."/>
        </authorList>
    </citation>
    <scope>NUCLEOTIDE SEQUENCE [LARGE SCALE GENOMIC DNA]</scope>
    <source>
        <strain evidence="4 5">CF5-4</strain>
    </source>
</reference>
<feature type="domain" description="PAC" evidence="2">
    <location>
        <begin position="82"/>
        <end position="134"/>
    </location>
</feature>
<dbReference type="SUPFAM" id="SSF55785">
    <property type="entry name" value="PYP-like sensor domain (PAS domain)"/>
    <property type="match status" value="1"/>
</dbReference>
<sequence length="302" mass="33492">MAEQPTPQVLIDAMPDGMYVVDTERRITLWNRSAARISGFPEEEVLGRWCGDGLLNHVDETGRAMCDVRCPLAGTMRDGRPRTCRMFLHHRDGRLIPVRITASPLRDADGRITGALETFSEDGLYFAAQAQLREAESLALRDPLTGLGNRRSLELCLDRRLEGFRRTGRRFGVLVLDLDHFKLVNDTYGHMVGDEVLQEVARALRHAVRPHDDVIRHGGEEFVILAGPVTPAQLAALAQRVMQGVRRGRYATAPQHLQTLSIGSALVRAEDTAVSLIHRADQRLLAAKVTGRDRAVSVDAVV</sequence>
<dbReference type="SMART" id="SM00091">
    <property type="entry name" value="PAS"/>
    <property type="match status" value="1"/>
</dbReference>
<dbReference type="Proteomes" id="UP000019753">
    <property type="component" value="Unassembled WGS sequence"/>
</dbReference>
<dbReference type="InterPro" id="IPR043128">
    <property type="entry name" value="Rev_trsase/Diguanyl_cyclase"/>
</dbReference>
<dbReference type="SMART" id="SM00267">
    <property type="entry name" value="GGDEF"/>
    <property type="match status" value="1"/>
</dbReference>
<evidence type="ECO:0000259" key="3">
    <source>
        <dbReference type="PROSITE" id="PS50887"/>
    </source>
</evidence>
<dbReference type="OrthoDB" id="42802at2"/>
<dbReference type="PROSITE" id="PS50113">
    <property type="entry name" value="PAC"/>
    <property type="match status" value="1"/>
</dbReference>
<dbReference type="CDD" id="cd00130">
    <property type="entry name" value="PAS"/>
    <property type="match status" value="1"/>
</dbReference>
<proteinExistence type="predicted"/>
<dbReference type="PANTHER" id="PTHR46663:SF4">
    <property type="entry name" value="DIGUANYLATE CYCLASE DGCT-RELATED"/>
    <property type="match status" value="1"/>
</dbReference>
<dbReference type="EMBL" id="AXCW01000089">
    <property type="protein sequence ID" value="EYR63499.1"/>
    <property type="molecule type" value="Genomic_DNA"/>
</dbReference>
<dbReference type="GO" id="GO:0006355">
    <property type="term" value="P:regulation of DNA-templated transcription"/>
    <property type="evidence" value="ECO:0007669"/>
    <property type="project" value="InterPro"/>
</dbReference>
<dbReference type="Gene3D" id="3.30.70.270">
    <property type="match status" value="1"/>
</dbReference>
<dbReference type="Gene3D" id="3.30.450.20">
    <property type="entry name" value="PAS domain"/>
    <property type="match status" value="1"/>
</dbReference>
<dbReference type="AlphaFoldDB" id="A0A021VQM0"/>
<comment type="caution">
    <text evidence="4">The sequence shown here is derived from an EMBL/GenBank/DDBJ whole genome shotgun (WGS) entry which is preliminary data.</text>
</comment>
<evidence type="ECO:0000313" key="5">
    <source>
        <dbReference type="Proteomes" id="UP000019753"/>
    </source>
</evidence>
<accession>A0A021VQM0</accession>
<dbReference type="SUPFAM" id="SSF55073">
    <property type="entry name" value="Nucleotide cyclase"/>
    <property type="match status" value="1"/>
</dbReference>
<feature type="domain" description="GGDEF" evidence="3">
    <location>
        <begin position="169"/>
        <end position="300"/>
    </location>
</feature>
<dbReference type="InterPro" id="IPR000160">
    <property type="entry name" value="GGDEF_dom"/>
</dbReference>
<dbReference type="InterPro" id="IPR000014">
    <property type="entry name" value="PAS"/>
</dbReference>
<dbReference type="Pfam" id="PF00990">
    <property type="entry name" value="GGDEF"/>
    <property type="match status" value="1"/>
</dbReference>
<name>A0A021VQM0_9CELL</name>
<gene>
    <name evidence="4" type="ORF">N866_20210</name>
</gene>
<dbReference type="NCBIfam" id="TIGR00229">
    <property type="entry name" value="sensory_box"/>
    <property type="match status" value="1"/>
</dbReference>
<dbReference type="InterPro" id="IPR035965">
    <property type="entry name" value="PAS-like_dom_sf"/>
</dbReference>
<dbReference type="FunFam" id="3.30.70.270:FF:000001">
    <property type="entry name" value="Diguanylate cyclase domain protein"/>
    <property type="match status" value="1"/>
</dbReference>
<dbReference type="CDD" id="cd01949">
    <property type="entry name" value="GGDEF"/>
    <property type="match status" value="1"/>
</dbReference>
<dbReference type="PROSITE" id="PS50887">
    <property type="entry name" value="GGDEF"/>
    <property type="match status" value="1"/>
</dbReference>
<evidence type="ECO:0000259" key="2">
    <source>
        <dbReference type="PROSITE" id="PS50113"/>
    </source>
</evidence>
<dbReference type="InterPro" id="IPR029787">
    <property type="entry name" value="Nucleotide_cyclase"/>
</dbReference>
<dbReference type="InterPro" id="IPR052163">
    <property type="entry name" value="DGC-Regulatory_Protein"/>
</dbReference>
<dbReference type="InterPro" id="IPR013767">
    <property type="entry name" value="PAS_fold"/>
</dbReference>
<dbReference type="Pfam" id="PF00989">
    <property type="entry name" value="PAS"/>
    <property type="match status" value="1"/>
</dbReference>
<keyword evidence="5" id="KW-1185">Reference proteome</keyword>
<dbReference type="PROSITE" id="PS50112">
    <property type="entry name" value="PAS"/>
    <property type="match status" value="1"/>
</dbReference>
<dbReference type="InterPro" id="IPR000700">
    <property type="entry name" value="PAS-assoc_C"/>
</dbReference>
<protein>
    <submittedName>
        <fullName evidence="4">Diguanylate cyclase</fullName>
    </submittedName>
</protein>